<accession>A0A6J7J7M1</accession>
<organism evidence="1">
    <name type="scientific">freshwater metagenome</name>
    <dbReference type="NCBI Taxonomy" id="449393"/>
    <lineage>
        <taxon>unclassified sequences</taxon>
        <taxon>metagenomes</taxon>
        <taxon>ecological metagenomes</taxon>
    </lineage>
</organism>
<proteinExistence type="predicted"/>
<dbReference type="AlphaFoldDB" id="A0A6J7J7M1"/>
<dbReference type="EMBL" id="CAFBNC010000054">
    <property type="protein sequence ID" value="CAB4939119.1"/>
    <property type="molecule type" value="Genomic_DNA"/>
</dbReference>
<name>A0A6J7J7M1_9ZZZZ</name>
<gene>
    <name evidence="1" type="ORF">UFOPK3733_01176</name>
</gene>
<protein>
    <submittedName>
        <fullName evidence="1">Unannotated protein</fullName>
    </submittedName>
</protein>
<evidence type="ECO:0000313" key="1">
    <source>
        <dbReference type="EMBL" id="CAB4939119.1"/>
    </source>
</evidence>
<sequence length="29" mass="2962">MAVMLVNPAIPVGVIAASEEPVITASQRP</sequence>
<reference evidence="1" key="1">
    <citation type="submission" date="2020-05" db="EMBL/GenBank/DDBJ databases">
        <authorList>
            <person name="Chiriac C."/>
            <person name="Salcher M."/>
            <person name="Ghai R."/>
            <person name="Kavagutti S V."/>
        </authorList>
    </citation>
    <scope>NUCLEOTIDE SEQUENCE</scope>
</reference>